<dbReference type="CTD" id="20242828"/>
<dbReference type="InterPro" id="IPR050561">
    <property type="entry name" value="PTP"/>
</dbReference>
<dbReference type="GO" id="GO:0004721">
    <property type="term" value="F:phosphoprotein phosphatase activity"/>
    <property type="evidence" value="ECO:0007669"/>
    <property type="project" value="UniProtKB-KW"/>
</dbReference>
<gene>
    <name evidence="6" type="ORF">LOTGIDRAFT_174628</name>
</gene>
<evidence type="ECO:0000313" key="6">
    <source>
        <dbReference type="EMBL" id="ESO97103.1"/>
    </source>
</evidence>
<feature type="compositionally biased region" description="Basic and acidic residues" evidence="3">
    <location>
        <begin position="310"/>
        <end position="328"/>
    </location>
</feature>
<name>V3ZZX4_LOTGI</name>
<dbReference type="PANTHER" id="PTHR23339">
    <property type="entry name" value="TYROSINE SPECIFIC PROTEIN PHOSPHATASE AND DUAL SPECIFICITY PROTEIN PHOSPHATASE"/>
    <property type="match status" value="1"/>
</dbReference>
<dbReference type="SMART" id="SM00195">
    <property type="entry name" value="DSPc"/>
    <property type="match status" value="1"/>
</dbReference>
<feature type="region of interest" description="Disordered" evidence="3">
    <location>
        <begin position="249"/>
        <end position="352"/>
    </location>
</feature>
<keyword evidence="7" id="KW-1185">Reference proteome</keyword>
<dbReference type="PROSITE" id="PS50054">
    <property type="entry name" value="TYR_PHOSPHATASE_DUAL"/>
    <property type="match status" value="1"/>
</dbReference>
<dbReference type="InterPro" id="IPR003595">
    <property type="entry name" value="Tyr_Pase_cat"/>
</dbReference>
<dbReference type="SUPFAM" id="SSF52799">
    <property type="entry name" value="(Phosphotyrosine protein) phosphatases II"/>
    <property type="match status" value="1"/>
</dbReference>
<evidence type="ECO:0000256" key="3">
    <source>
        <dbReference type="SAM" id="MobiDB-lite"/>
    </source>
</evidence>
<dbReference type="GeneID" id="20242828"/>
<dbReference type="PROSITE" id="PS50056">
    <property type="entry name" value="TYR_PHOSPHATASE_2"/>
    <property type="match status" value="1"/>
</dbReference>
<dbReference type="RefSeq" id="XP_009052217.1">
    <property type="nucleotide sequence ID" value="XM_009053969.1"/>
</dbReference>
<keyword evidence="2" id="KW-0904">Protein phosphatase</keyword>
<evidence type="ECO:0000256" key="1">
    <source>
        <dbReference type="ARBA" id="ARBA00022801"/>
    </source>
</evidence>
<evidence type="ECO:0000313" key="7">
    <source>
        <dbReference type="Proteomes" id="UP000030746"/>
    </source>
</evidence>
<keyword evidence="1" id="KW-0378">Hydrolase</keyword>
<sequence>MARPTNSGIQKYKIVDQFLQMNIKTIINLQQPGEHAYCGDGNDKTGFSYNSQLFMEKEIFFYNFGWDDFGVGTVTLLLDIVKVMQFSLSLGKVAIHCHAGLGRTGLLIACYLVYNNRLSPTSAVHYVRSKRPGAIQTVSQVHMVSKFRDFIRPFQLIFAIRGENDYEFNLQQHLNRQRHLLHGYEGRKLKYLPKIIYICCERLLELGNCGNSLSRSISYSSLTSHNSLLPPINTTETLKKSLSYLSVRSENPFDDSDGNMETPRSRSFETLNNTRMKDVLKHSDSRRHGSTGSYEYLDKPEGRATLSLKTSDRGSSDNLSEKDSDGRSSDSPGDSPDLSLVSSNVLDDPSQCPEASRRVVEALLISEYSENVLTRCEEYQLKLNQTDEAWKMIGVETDPELISALLWEWLDHLREPVLRKQDLAHVKHDANDPMLVLQKIDRGAKGVIEYFAKVLVKLGPLPKSLKYPLIEKILSHVTHHVVHVKSTNSVAMQETLEKKEHWSAMKSKSAMRLFYFFQKLSDIMFESGAITSR</sequence>
<accession>V3ZZX4</accession>
<dbReference type="FunFam" id="3.90.190.10:FF:000157">
    <property type="entry name" value="Protein-tyrosine phosphatase"/>
    <property type="match status" value="1"/>
</dbReference>
<dbReference type="InterPro" id="IPR000387">
    <property type="entry name" value="Tyr_Pase_dom"/>
</dbReference>
<feature type="domain" description="Tyrosine-protein phosphatase" evidence="4">
    <location>
        <begin position="1"/>
        <end position="153"/>
    </location>
</feature>
<dbReference type="InterPro" id="IPR029021">
    <property type="entry name" value="Prot-tyrosine_phosphatase-like"/>
</dbReference>
<feature type="domain" description="Tyrosine specific protein phosphatases" evidence="5">
    <location>
        <begin position="75"/>
        <end position="142"/>
    </location>
</feature>
<dbReference type="InterPro" id="IPR020422">
    <property type="entry name" value="TYR_PHOSPHATASE_DUAL_dom"/>
</dbReference>
<evidence type="ECO:0000259" key="4">
    <source>
        <dbReference type="PROSITE" id="PS50054"/>
    </source>
</evidence>
<protein>
    <submittedName>
        <fullName evidence="6">Uncharacterized protein</fullName>
    </submittedName>
</protein>
<dbReference type="STRING" id="225164.V3ZZX4"/>
<evidence type="ECO:0000259" key="5">
    <source>
        <dbReference type="PROSITE" id="PS50056"/>
    </source>
</evidence>
<dbReference type="AlphaFoldDB" id="V3ZZX4"/>
<dbReference type="OMA" id="IDGIQRP"/>
<feature type="compositionally biased region" description="Basic and acidic residues" evidence="3">
    <location>
        <begin position="275"/>
        <end position="287"/>
    </location>
</feature>
<dbReference type="Pfam" id="PF00782">
    <property type="entry name" value="DSPc"/>
    <property type="match status" value="1"/>
</dbReference>
<dbReference type="EMBL" id="KB201338">
    <property type="protein sequence ID" value="ESO97103.1"/>
    <property type="molecule type" value="Genomic_DNA"/>
</dbReference>
<dbReference type="OrthoDB" id="542013at2759"/>
<proteinExistence type="predicted"/>
<dbReference type="Gene3D" id="3.90.190.10">
    <property type="entry name" value="Protein tyrosine phosphatase superfamily"/>
    <property type="match status" value="1"/>
</dbReference>
<dbReference type="Proteomes" id="UP000030746">
    <property type="component" value="Unassembled WGS sequence"/>
</dbReference>
<dbReference type="PROSITE" id="PS00383">
    <property type="entry name" value="TYR_PHOSPHATASE_1"/>
    <property type="match status" value="1"/>
</dbReference>
<reference evidence="6 7" key="1">
    <citation type="journal article" date="2013" name="Nature">
        <title>Insights into bilaterian evolution from three spiralian genomes.</title>
        <authorList>
            <person name="Simakov O."/>
            <person name="Marletaz F."/>
            <person name="Cho S.J."/>
            <person name="Edsinger-Gonzales E."/>
            <person name="Havlak P."/>
            <person name="Hellsten U."/>
            <person name="Kuo D.H."/>
            <person name="Larsson T."/>
            <person name="Lv J."/>
            <person name="Arendt D."/>
            <person name="Savage R."/>
            <person name="Osoegawa K."/>
            <person name="de Jong P."/>
            <person name="Grimwood J."/>
            <person name="Chapman J.A."/>
            <person name="Shapiro H."/>
            <person name="Aerts A."/>
            <person name="Otillar R.P."/>
            <person name="Terry A.Y."/>
            <person name="Boore J.L."/>
            <person name="Grigoriev I.V."/>
            <person name="Lindberg D.R."/>
            <person name="Seaver E.C."/>
            <person name="Weisblat D.A."/>
            <person name="Putnam N.H."/>
            <person name="Rokhsar D.S."/>
        </authorList>
    </citation>
    <scope>NUCLEOTIDE SEQUENCE [LARGE SCALE GENOMIC DNA]</scope>
</reference>
<dbReference type="InterPro" id="IPR000340">
    <property type="entry name" value="Dual-sp_phosphatase_cat-dom"/>
</dbReference>
<dbReference type="InterPro" id="IPR016130">
    <property type="entry name" value="Tyr_Pase_AS"/>
</dbReference>
<feature type="compositionally biased region" description="Low complexity" evidence="3">
    <location>
        <begin position="329"/>
        <end position="343"/>
    </location>
</feature>
<organism evidence="6 7">
    <name type="scientific">Lottia gigantea</name>
    <name type="common">Giant owl limpet</name>
    <dbReference type="NCBI Taxonomy" id="225164"/>
    <lineage>
        <taxon>Eukaryota</taxon>
        <taxon>Metazoa</taxon>
        <taxon>Spiralia</taxon>
        <taxon>Lophotrochozoa</taxon>
        <taxon>Mollusca</taxon>
        <taxon>Gastropoda</taxon>
        <taxon>Patellogastropoda</taxon>
        <taxon>Lottioidea</taxon>
        <taxon>Lottiidae</taxon>
        <taxon>Lottia</taxon>
    </lineage>
</organism>
<dbReference type="SMART" id="SM00404">
    <property type="entry name" value="PTPc_motif"/>
    <property type="match status" value="1"/>
</dbReference>
<evidence type="ECO:0000256" key="2">
    <source>
        <dbReference type="ARBA" id="ARBA00022912"/>
    </source>
</evidence>
<dbReference type="HOGENOM" id="CLU_019730_1_0_1"/>
<dbReference type="KEGG" id="lgi:LOTGIDRAFT_174628"/>